<dbReference type="GO" id="GO:0015297">
    <property type="term" value="F:antiporter activity"/>
    <property type="evidence" value="ECO:0007669"/>
    <property type="project" value="InterPro"/>
</dbReference>
<keyword evidence="5 7" id="KW-1133">Transmembrane helix</keyword>
<keyword evidence="2" id="KW-0813">Transport</keyword>
<dbReference type="InterPro" id="IPR047135">
    <property type="entry name" value="YsiQ"/>
</dbReference>
<dbReference type="GO" id="GO:0042910">
    <property type="term" value="F:xenobiotic transmembrane transporter activity"/>
    <property type="evidence" value="ECO:0007669"/>
    <property type="project" value="InterPro"/>
</dbReference>
<dbReference type="InterPro" id="IPR002528">
    <property type="entry name" value="MATE_fam"/>
</dbReference>
<keyword evidence="4 7" id="KW-0812">Transmembrane</keyword>
<comment type="subcellular location">
    <subcellularLocation>
        <location evidence="1">Cell membrane</location>
        <topology evidence="1">Multi-pass membrane protein</topology>
    </subcellularLocation>
</comment>
<dbReference type="InterPro" id="IPR048279">
    <property type="entry name" value="MdtK-like"/>
</dbReference>
<dbReference type="GO" id="GO:0005886">
    <property type="term" value="C:plasma membrane"/>
    <property type="evidence" value="ECO:0007669"/>
    <property type="project" value="UniProtKB-SubCell"/>
</dbReference>
<feature type="transmembrane region" description="Helical" evidence="7">
    <location>
        <begin position="286"/>
        <end position="303"/>
    </location>
</feature>
<keyword evidence="3" id="KW-1003">Cell membrane</keyword>
<dbReference type="PIRSF" id="PIRSF006603">
    <property type="entry name" value="DinF"/>
    <property type="match status" value="1"/>
</dbReference>
<keyword evidence="6 7" id="KW-0472">Membrane</keyword>
<dbReference type="CDD" id="cd13134">
    <property type="entry name" value="MATE_like_8"/>
    <property type="match status" value="1"/>
</dbReference>
<evidence type="ECO:0000313" key="8">
    <source>
        <dbReference type="EMBL" id="MBL4930962.1"/>
    </source>
</evidence>
<dbReference type="AlphaFoldDB" id="A0A937FES2"/>
<feature type="transmembrane region" description="Helical" evidence="7">
    <location>
        <begin position="245"/>
        <end position="266"/>
    </location>
</feature>
<dbReference type="PANTHER" id="PTHR42925:SF2">
    <property type="entry name" value="NA+ DRIVEN MULTIDRUG EFFLUX PUMP"/>
    <property type="match status" value="1"/>
</dbReference>
<evidence type="ECO:0000256" key="4">
    <source>
        <dbReference type="ARBA" id="ARBA00022692"/>
    </source>
</evidence>
<accession>A0A937FES2</accession>
<organism evidence="8 9">
    <name type="scientific">Clostridium paridis</name>
    <dbReference type="NCBI Taxonomy" id="2803863"/>
    <lineage>
        <taxon>Bacteria</taxon>
        <taxon>Bacillati</taxon>
        <taxon>Bacillota</taxon>
        <taxon>Clostridia</taxon>
        <taxon>Eubacteriales</taxon>
        <taxon>Clostridiaceae</taxon>
        <taxon>Clostridium</taxon>
    </lineage>
</organism>
<proteinExistence type="predicted"/>
<dbReference type="PANTHER" id="PTHR42925">
    <property type="entry name" value="MULTIDRUG AND TOXIN EFFLUX PROTEIN MATE FAMILY"/>
    <property type="match status" value="1"/>
</dbReference>
<evidence type="ECO:0000256" key="1">
    <source>
        <dbReference type="ARBA" id="ARBA00004651"/>
    </source>
</evidence>
<protein>
    <submittedName>
        <fullName evidence="8">MATE family efflux transporter</fullName>
    </submittedName>
</protein>
<sequence length="453" mass="49747">MKLISLFSDKKFFKETIKLALPIATQNFILSSLNLFDNIIIGGLGEVAIASVGLANQFFFLLNLVLFGVVSGASIFTAQYWGKKDTTNIKRVLGLCLITAIFASAIFTLFALIMPNTILSIFSNDPEVINMGGNYLRIISLSYIFTAISFAYSVTLRSIGHVKAPMIVSVIALGINTILNFALVYGVGSYKGIGVYGSAIATLIARLLEFAMMLYIVYKLKTPVAASIKELSDLSFEFIKKFFKITIPVILNESLWALGVTVYSVIYAHMGTSVIAATNIVSTIDRLAMVIFFGFGNAAAIMIGNKIGEKDEKSAFLYANRFIILNPLLGILMGVLIYIGAPSILFAYNVSAEVHNYSNSMLHVLGIFLCFKVFNYTNVVGILRSGGDTKYCLFLDIGGMWLVGVPLVALTGLYFHLPIEKVYIFVFMEEIAKFIVGLPRIASKKWINNLVVH</sequence>
<feature type="transmembrane region" description="Helical" evidence="7">
    <location>
        <begin position="60"/>
        <end position="80"/>
    </location>
</feature>
<feature type="transmembrane region" description="Helical" evidence="7">
    <location>
        <begin position="391"/>
        <end position="416"/>
    </location>
</feature>
<evidence type="ECO:0000313" key="9">
    <source>
        <dbReference type="Proteomes" id="UP000623681"/>
    </source>
</evidence>
<feature type="transmembrane region" description="Helical" evidence="7">
    <location>
        <begin position="134"/>
        <end position="154"/>
    </location>
</feature>
<feature type="transmembrane region" description="Helical" evidence="7">
    <location>
        <begin position="92"/>
        <end position="114"/>
    </location>
</feature>
<comment type="caution">
    <text evidence="8">The sequence shown here is derived from an EMBL/GenBank/DDBJ whole genome shotgun (WGS) entry which is preliminary data.</text>
</comment>
<reference evidence="8" key="1">
    <citation type="submission" date="2021-01" db="EMBL/GenBank/DDBJ databases">
        <title>Genome public.</title>
        <authorList>
            <person name="Liu C."/>
            <person name="Sun Q."/>
        </authorList>
    </citation>
    <scope>NUCLEOTIDE SEQUENCE</scope>
    <source>
        <strain evidence="8">YIM B02565</strain>
    </source>
</reference>
<evidence type="ECO:0000256" key="7">
    <source>
        <dbReference type="SAM" id="Phobius"/>
    </source>
</evidence>
<dbReference type="NCBIfam" id="TIGR00797">
    <property type="entry name" value="matE"/>
    <property type="match status" value="1"/>
</dbReference>
<feature type="transmembrane region" description="Helical" evidence="7">
    <location>
        <begin position="324"/>
        <end position="348"/>
    </location>
</feature>
<dbReference type="Pfam" id="PF01554">
    <property type="entry name" value="MatE"/>
    <property type="match status" value="2"/>
</dbReference>
<dbReference type="Proteomes" id="UP000623681">
    <property type="component" value="Unassembled WGS sequence"/>
</dbReference>
<feature type="transmembrane region" description="Helical" evidence="7">
    <location>
        <begin position="166"/>
        <end position="187"/>
    </location>
</feature>
<dbReference type="EMBL" id="JAESWA010000017">
    <property type="protein sequence ID" value="MBL4930962.1"/>
    <property type="molecule type" value="Genomic_DNA"/>
</dbReference>
<feature type="transmembrane region" description="Helical" evidence="7">
    <location>
        <begin position="193"/>
        <end position="218"/>
    </location>
</feature>
<evidence type="ECO:0000256" key="3">
    <source>
        <dbReference type="ARBA" id="ARBA00022475"/>
    </source>
</evidence>
<gene>
    <name evidence="8" type="ORF">JK634_04030</name>
</gene>
<keyword evidence="9" id="KW-1185">Reference proteome</keyword>
<evidence type="ECO:0000256" key="5">
    <source>
        <dbReference type="ARBA" id="ARBA00022989"/>
    </source>
</evidence>
<name>A0A937FES2_9CLOT</name>
<evidence type="ECO:0000256" key="2">
    <source>
        <dbReference type="ARBA" id="ARBA00022448"/>
    </source>
</evidence>
<evidence type="ECO:0000256" key="6">
    <source>
        <dbReference type="ARBA" id="ARBA00023136"/>
    </source>
</evidence>
<feature type="transmembrane region" description="Helical" evidence="7">
    <location>
        <begin position="360"/>
        <end position="379"/>
    </location>
</feature>